<dbReference type="RefSeq" id="WP_124985901.1">
    <property type="nucleotide sequence ID" value="NZ_CP034160.1"/>
</dbReference>
<dbReference type="InterPro" id="IPR024079">
    <property type="entry name" value="MetalloPept_cat_dom_sf"/>
</dbReference>
<feature type="signal peptide" evidence="2">
    <location>
        <begin position="1"/>
        <end position="22"/>
    </location>
</feature>
<dbReference type="Pfam" id="PF18962">
    <property type="entry name" value="Por_Secre_tail"/>
    <property type="match status" value="1"/>
</dbReference>
<dbReference type="EMBL" id="CP034160">
    <property type="protein sequence ID" value="AZI54600.1"/>
    <property type="molecule type" value="Genomic_DNA"/>
</dbReference>
<dbReference type="InterPro" id="IPR026444">
    <property type="entry name" value="Secre_tail"/>
</dbReference>
<keyword evidence="1 2" id="KW-0732">Signal</keyword>
<dbReference type="Proteomes" id="UP000272316">
    <property type="component" value="Chromosome"/>
</dbReference>
<dbReference type="Gene3D" id="3.40.390.10">
    <property type="entry name" value="Collagenase (Catalytic Domain)"/>
    <property type="match status" value="1"/>
</dbReference>
<dbReference type="KEGG" id="eva:EIB75_04760"/>
<dbReference type="SUPFAM" id="SSF55486">
    <property type="entry name" value="Metalloproteases ('zincins'), catalytic domain"/>
    <property type="match status" value="1"/>
</dbReference>
<dbReference type="NCBIfam" id="TIGR04183">
    <property type="entry name" value="Por_Secre_tail"/>
    <property type="match status" value="1"/>
</dbReference>
<dbReference type="InterPro" id="IPR008754">
    <property type="entry name" value="Peptidase_M43"/>
</dbReference>
<evidence type="ECO:0000313" key="6">
    <source>
        <dbReference type="Proteomes" id="UP000272316"/>
    </source>
</evidence>
<accession>A0A3G8ZC80</accession>
<dbReference type="PROSITE" id="PS51257">
    <property type="entry name" value="PROKAR_LIPOPROTEIN"/>
    <property type="match status" value="1"/>
</dbReference>
<proteinExistence type="predicted"/>
<dbReference type="GO" id="GO:0008237">
    <property type="term" value="F:metallopeptidase activity"/>
    <property type="evidence" value="ECO:0007669"/>
    <property type="project" value="InterPro"/>
</dbReference>
<evidence type="ECO:0000313" key="5">
    <source>
        <dbReference type="EMBL" id="AZI54600.1"/>
    </source>
</evidence>
<reference evidence="6" key="1">
    <citation type="submission" date="2018-11" db="EMBL/GenBank/DDBJ databases">
        <title>Proposal to divide the Flavobacteriaceae and reorganize its genera based on Amino Acid Identity values calculated from whole genome sequences.</title>
        <authorList>
            <person name="Nicholson A.C."/>
            <person name="Gulvik C.A."/>
            <person name="Whitney A.M."/>
            <person name="Sheth M."/>
            <person name="Batra D."/>
            <person name="Pryor J."/>
            <person name="Bernardet J.-F."/>
            <person name="Hugo C."/>
            <person name="Kampfer P."/>
            <person name="Newman J.D."/>
            <person name="McQuiston J.R."/>
        </authorList>
    </citation>
    <scope>NUCLEOTIDE SEQUENCE [LARGE SCALE GENOMIC DNA]</scope>
    <source>
        <strain evidence="6">H6466</strain>
    </source>
</reference>
<evidence type="ECO:0000256" key="2">
    <source>
        <dbReference type="SAM" id="SignalP"/>
    </source>
</evidence>
<evidence type="ECO:0000259" key="4">
    <source>
        <dbReference type="Pfam" id="PF18962"/>
    </source>
</evidence>
<evidence type="ECO:0000256" key="1">
    <source>
        <dbReference type="ARBA" id="ARBA00022729"/>
    </source>
</evidence>
<feature type="domain" description="Secretion system C-terminal sorting" evidence="4">
    <location>
        <begin position="323"/>
        <end position="395"/>
    </location>
</feature>
<sequence length="400" mass="44336">MKKNSLLLILFATSCFFTNSFSQNIGNQGGSNPPVQPRSYCLTATFMDLDNKAILDNPSEFYDLTNIHFYVKLYFHVIRLSNGTGGQTASSVNQAYNILKNDYINYAIHLNWDGNIDYINNSTYYNSPNSNIFNVNRHTDGVDIYLFSNSSTAGGLANGVGTSAQLFVSGSYWNSPYGSLITSRVISHELGHVFGLWHTHHGTYPEGGNDNPCPELVNGSNSAYCGDYVTDTPADPHIMFSVNASCGWLGSGTDANGQPYNPDTRNIMSYTSPDCMSYFTVRQAGRMRKALRSLPFLQAVSTFGYEPLTKNQDNNSTKKSVTVYPNPVDGDILNVKIEGDDFRKTNSNYEFFDINNNKISSGKFDKLISTQNLKGGNYVLKLNIGGEIITKKIIINHKNK</sequence>
<gene>
    <name evidence="5" type="ORF">EIB75_04760</name>
</gene>
<feature type="chain" id="PRO_5018255836" evidence="2">
    <location>
        <begin position="23"/>
        <end position="400"/>
    </location>
</feature>
<dbReference type="Pfam" id="PF05572">
    <property type="entry name" value="Peptidase_M43"/>
    <property type="match status" value="1"/>
</dbReference>
<feature type="domain" description="Peptidase M43 pregnancy-associated plasma-A" evidence="3">
    <location>
        <begin position="163"/>
        <end position="291"/>
    </location>
</feature>
<name>A0A3G8ZC80_9FLAO</name>
<protein>
    <submittedName>
        <fullName evidence="5">T9SS C-terminal target domain-containing protein</fullName>
    </submittedName>
</protein>
<organism evidence="5 6">
    <name type="scientific">Epilithonimonas vandammei</name>
    <dbReference type="NCBI Taxonomy" id="2487072"/>
    <lineage>
        <taxon>Bacteria</taxon>
        <taxon>Pseudomonadati</taxon>
        <taxon>Bacteroidota</taxon>
        <taxon>Flavobacteriia</taxon>
        <taxon>Flavobacteriales</taxon>
        <taxon>Weeksellaceae</taxon>
        <taxon>Chryseobacterium group</taxon>
        <taxon>Epilithonimonas</taxon>
    </lineage>
</organism>
<evidence type="ECO:0000259" key="3">
    <source>
        <dbReference type="Pfam" id="PF05572"/>
    </source>
</evidence>
<dbReference type="AlphaFoldDB" id="A0A3G8ZC80"/>